<reference evidence="4" key="4">
    <citation type="journal article" date="2008" name="Nucleic Acids Res.">
        <title>The rice annotation project database (RAP-DB): 2008 update.</title>
        <authorList>
            <consortium name="The rice annotation project (RAP)"/>
        </authorList>
    </citation>
    <scope>GENOME REANNOTATION</scope>
    <source>
        <strain evidence="4">cv. Nipponbare</strain>
    </source>
</reference>
<feature type="compositionally biased region" description="Basic residues" evidence="1">
    <location>
        <begin position="86"/>
        <end position="95"/>
    </location>
</feature>
<protein>
    <submittedName>
        <fullName evidence="3">Uncharacterized protein</fullName>
    </submittedName>
</protein>
<name>Q69TP6_ORYSJ</name>
<accession>Q69TP6</accession>
<dbReference type="Proteomes" id="UP000000763">
    <property type="component" value="Chromosome 6"/>
</dbReference>
<evidence type="ECO:0000313" key="4">
    <source>
        <dbReference type="Proteomes" id="UP000000763"/>
    </source>
</evidence>
<feature type="region of interest" description="Disordered" evidence="1">
    <location>
        <begin position="1"/>
        <end position="30"/>
    </location>
</feature>
<reference evidence="2" key="1">
    <citation type="submission" date="2002-02" db="EMBL/GenBank/DDBJ databases">
        <title>Oryza sativa nipponbare(GA3) genomic DNA, chromosome 6, BAC clone:OSJNBa0026P23.</title>
        <authorList>
            <person name="Sasaki T."/>
            <person name="Matsumoto T."/>
            <person name="Yamamoto K."/>
        </authorList>
    </citation>
    <scope>NUCLEOTIDE SEQUENCE</scope>
</reference>
<dbReference type="EMBL" id="AP004734">
    <property type="protein sequence ID" value="BAD35768.1"/>
    <property type="molecule type" value="Genomic_DNA"/>
</dbReference>
<gene>
    <name evidence="2" type="ORF">OSJNBa0026P23.50</name>
    <name evidence="3" type="ORF">OSJNBa0031P18.29</name>
</gene>
<evidence type="ECO:0000313" key="2">
    <source>
        <dbReference type="EMBL" id="BAD35768.1"/>
    </source>
</evidence>
<feature type="region of interest" description="Disordered" evidence="1">
    <location>
        <begin position="288"/>
        <end position="327"/>
    </location>
</feature>
<evidence type="ECO:0000256" key="1">
    <source>
        <dbReference type="SAM" id="MobiDB-lite"/>
    </source>
</evidence>
<reference evidence="3" key="2">
    <citation type="submission" date="2002-02" db="EMBL/GenBank/DDBJ databases">
        <title>Oryza sativa nipponbare(GA3) genomic DNA, chromosome 6, BAC clone:OSJNBa0031P18.</title>
        <authorList>
            <person name="Sasaki T."/>
            <person name="Matsumoto T."/>
            <person name="Yamamoto K."/>
        </authorList>
    </citation>
    <scope>NUCLEOTIDE SEQUENCE</scope>
</reference>
<feature type="region of interest" description="Disordered" evidence="1">
    <location>
        <begin position="44"/>
        <end position="135"/>
    </location>
</feature>
<reference evidence="4" key="3">
    <citation type="journal article" date="2005" name="Nature">
        <title>The map-based sequence of the rice genome.</title>
        <authorList>
            <consortium name="International rice genome sequencing project (IRGSP)"/>
            <person name="Matsumoto T."/>
            <person name="Wu J."/>
            <person name="Kanamori H."/>
            <person name="Katayose Y."/>
            <person name="Fujisawa M."/>
            <person name="Namiki N."/>
            <person name="Mizuno H."/>
            <person name="Yamamoto K."/>
            <person name="Antonio B.A."/>
            <person name="Baba T."/>
            <person name="Sakata K."/>
            <person name="Nagamura Y."/>
            <person name="Aoki H."/>
            <person name="Arikawa K."/>
            <person name="Arita K."/>
            <person name="Bito T."/>
            <person name="Chiden Y."/>
            <person name="Fujitsuka N."/>
            <person name="Fukunaka R."/>
            <person name="Hamada M."/>
            <person name="Harada C."/>
            <person name="Hayashi A."/>
            <person name="Hijishita S."/>
            <person name="Honda M."/>
            <person name="Hosokawa S."/>
            <person name="Ichikawa Y."/>
            <person name="Idonuma A."/>
            <person name="Iijima M."/>
            <person name="Ikeda M."/>
            <person name="Ikeno M."/>
            <person name="Ito K."/>
            <person name="Ito S."/>
            <person name="Ito T."/>
            <person name="Ito Y."/>
            <person name="Ito Y."/>
            <person name="Iwabuchi A."/>
            <person name="Kamiya K."/>
            <person name="Karasawa W."/>
            <person name="Kurita K."/>
            <person name="Katagiri S."/>
            <person name="Kikuta A."/>
            <person name="Kobayashi H."/>
            <person name="Kobayashi N."/>
            <person name="Machita K."/>
            <person name="Maehara T."/>
            <person name="Masukawa M."/>
            <person name="Mizubayashi T."/>
            <person name="Mukai Y."/>
            <person name="Nagasaki H."/>
            <person name="Nagata Y."/>
            <person name="Naito S."/>
            <person name="Nakashima M."/>
            <person name="Nakama Y."/>
            <person name="Nakamichi Y."/>
            <person name="Nakamura M."/>
            <person name="Meguro A."/>
            <person name="Negishi M."/>
            <person name="Ohta I."/>
            <person name="Ohta T."/>
            <person name="Okamoto M."/>
            <person name="Ono N."/>
            <person name="Saji S."/>
            <person name="Sakaguchi M."/>
            <person name="Sakai K."/>
            <person name="Shibata M."/>
            <person name="Shimokawa T."/>
            <person name="Song J."/>
            <person name="Takazaki Y."/>
            <person name="Terasawa K."/>
            <person name="Tsugane M."/>
            <person name="Tsuji K."/>
            <person name="Ueda S."/>
            <person name="Waki K."/>
            <person name="Yamagata H."/>
            <person name="Yamamoto M."/>
            <person name="Yamamoto S."/>
            <person name="Yamane H."/>
            <person name="Yoshiki S."/>
            <person name="Yoshihara R."/>
            <person name="Yukawa K."/>
            <person name="Zhong H."/>
            <person name="Yano M."/>
            <person name="Yuan Q."/>
            <person name="Ouyang S."/>
            <person name="Liu J."/>
            <person name="Jones K.M."/>
            <person name="Gansberger K."/>
            <person name="Moffat K."/>
            <person name="Hill J."/>
            <person name="Bera J."/>
            <person name="Fadrosh D."/>
            <person name="Jin S."/>
            <person name="Johri S."/>
            <person name="Kim M."/>
            <person name="Overton L."/>
            <person name="Reardon M."/>
            <person name="Tsitrin T."/>
            <person name="Vuong H."/>
            <person name="Weaver B."/>
            <person name="Ciecko A."/>
            <person name="Tallon L."/>
            <person name="Jackson J."/>
            <person name="Pai G."/>
            <person name="Aken S.V."/>
            <person name="Utterback T."/>
            <person name="Reidmuller S."/>
            <person name="Feldblyum T."/>
            <person name="Hsiao J."/>
            <person name="Zismann V."/>
            <person name="Iobst S."/>
            <person name="de Vazeille A.R."/>
            <person name="Buell C.R."/>
            <person name="Ying K."/>
            <person name="Li Y."/>
            <person name="Lu T."/>
            <person name="Huang Y."/>
            <person name="Zhao Q."/>
            <person name="Feng Q."/>
            <person name="Zhang L."/>
            <person name="Zhu J."/>
            <person name="Weng Q."/>
            <person name="Mu J."/>
            <person name="Lu Y."/>
            <person name="Fan D."/>
            <person name="Liu Y."/>
            <person name="Guan J."/>
            <person name="Zhang Y."/>
            <person name="Yu S."/>
            <person name="Liu X."/>
            <person name="Zhang Y."/>
            <person name="Hong G."/>
            <person name="Han B."/>
            <person name="Choisne N."/>
            <person name="Demange N."/>
            <person name="Orjeda G."/>
            <person name="Samain S."/>
            <person name="Cattolico L."/>
            <person name="Pelletier E."/>
            <person name="Couloux A."/>
            <person name="Segurens B."/>
            <person name="Wincker P."/>
            <person name="D'Hont A."/>
            <person name="Scarpelli C."/>
            <person name="Weissenbach J."/>
            <person name="Salanoubat M."/>
            <person name="Quetier F."/>
            <person name="Yu Y."/>
            <person name="Kim H.R."/>
            <person name="Rambo T."/>
            <person name="Currie J."/>
            <person name="Collura K."/>
            <person name="Luo M."/>
            <person name="Yang T."/>
            <person name="Ammiraju J.S.S."/>
            <person name="Engler F."/>
            <person name="Soderlund C."/>
            <person name="Wing R.A."/>
            <person name="Palmer L.E."/>
            <person name="de la Bastide M."/>
            <person name="Spiegel L."/>
            <person name="Nascimento L."/>
            <person name="Zutavern T."/>
            <person name="O'Shaughnessy A."/>
            <person name="Dike S."/>
            <person name="Dedhia N."/>
            <person name="Preston R."/>
            <person name="Balija V."/>
            <person name="McCombie W.R."/>
            <person name="Chow T."/>
            <person name="Chen H."/>
            <person name="Chung M."/>
            <person name="Chen C."/>
            <person name="Shaw J."/>
            <person name="Wu H."/>
            <person name="Hsiao K."/>
            <person name="Chao Y."/>
            <person name="Chu M."/>
            <person name="Cheng C."/>
            <person name="Hour A."/>
            <person name="Lee P."/>
            <person name="Lin S."/>
            <person name="Lin Y."/>
            <person name="Liou J."/>
            <person name="Liu S."/>
            <person name="Hsing Y."/>
            <person name="Raghuvanshi S."/>
            <person name="Mohanty A."/>
            <person name="Bharti A.K."/>
            <person name="Gaur A."/>
            <person name="Gupta V."/>
            <person name="Kumar D."/>
            <person name="Ravi V."/>
            <person name="Vij S."/>
            <person name="Kapur A."/>
            <person name="Khurana P."/>
            <person name="Khurana P."/>
            <person name="Khurana J.P."/>
            <person name="Tyagi A.K."/>
            <person name="Gaikwad K."/>
            <person name="Singh A."/>
            <person name="Dalal V."/>
            <person name="Srivastava S."/>
            <person name="Dixit A."/>
            <person name="Pal A.K."/>
            <person name="Ghazi I.A."/>
            <person name="Yadav M."/>
            <person name="Pandit A."/>
            <person name="Bhargava A."/>
            <person name="Sureshbabu K."/>
            <person name="Batra K."/>
            <person name="Sharma T.R."/>
            <person name="Mohapatra T."/>
            <person name="Singh N.K."/>
            <person name="Messing J."/>
            <person name="Nelson A.B."/>
            <person name="Fuks G."/>
            <person name="Kavchok S."/>
            <person name="Keizer G."/>
            <person name="Linton E."/>
            <person name="Llaca V."/>
            <person name="Song R."/>
            <person name="Tanyolac B."/>
            <person name="Young S."/>
            <person name="Ho-Il K."/>
            <person name="Hahn J.H."/>
            <person name="Sangsakoo G."/>
            <person name="Vanavichit A."/>
            <person name="de Mattos Luiz.A.T."/>
            <person name="Zimmer P.D."/>
            <person name="Malone G."/>
            <person name="Dellagostin O."/>
            <person name="de Oliveira A.C."/>
            <person name="Bevan M."/>
            <person name="Bancroft I."/>
            <person name="Minx P."/>
            <person name="Cordum H."/>
            <person name="Wilson R."/>
            <person name="Cheng Z."/>
            <person name="Jin W."/>
            <person name="Jiang J."/>
            <person name="Leong S.A."/>
            <person name="Iwama H."/>
            <person name="Gojobori T."/>
            <person name="Itoh T."/>
            <person name="Niimura Y."/>
            <person name="Fujii Y."/>
            <person name="Habara T."/>
            <person name="Sakai H."/>
            <person name="Sato Y."/>
            <person name="Wilson G."/>
            <person name="Kumar K."/>
            <person name="McCouch S."/>
            <person name="Juretic N."/>
            <person name="Hoen D."/>
            <person name="Wright S."/>
            <person name="Bruskiewich R."/>
            <person name="Bureau T."/>
            <person name="Miyao A."/>
            <person name="Hirochika H."/>
            <person name="Nishikawa T."/>
            <person name="Kadowaki K."/>
            <person name="Sugiura M."/>
            <person name="Burr B."/>
            <person name="Sasaki T."/>
        </authorList>
    </citation>
    <scope>NUCLEOTIDE SEQUENCE [LARGE SCALE GENOMIC DNA]</scope>
    <source>
        <strain evidence="4">cv. Nipponbare</strain>
    </source>
</reference>
<proteinExistence type="predicted"/>
<sequence>MGRRSRDTGTAQAGLTERQHAAARPPAMVRGAATHAREWWCGATRGGGIRLPDTTGSGVERGARRRRPGRTTTSGGGASRAGTGGGRRRGGRGRGKGVLTERHDGKRAADGKERRRRGSSGRRRDGAPVTGVAREGADELSLDLRKIIEGLGRGPVAEDLPVLAKPREATAWVGVDQSGIVTRLEGPGWRSARRCRWWCHRGSVVASAAGGGGWSTPVSGGEWEHRGEVVPATKWGSGGDAGLRHDVAKTLVAVVRSGGGRSSGGGRLEGRRRAAALGLAWGKWERARGARGGGGNGRGEPGDPFYRLGKAGSIPGEAATDDGVGSGDVVKWGSSAAVLEGRRGGRGGGVGGNHVRTDLNAGRAGLAAMWGARGGHGRWERGAGGQFYNKWYQSLREIHGRGAREVLHAATTTRGVQGQTWTQGGAWRRSTEF</sequence>
<dbReference type="EMBL" id="AP004735">
    <property type="protein sequence ID" value="BAD35781.1"/>
    <property type="molecule type" value="Genomic_DNA"/>
</dbReference>
<feature type="compositionally biased region" description="Gly residues" evidence="1">
    <location>
        <begin position="290"/>
        <end position="299"/>
    </location>
</feature>
<feature type="compositionally biased region" description="Gly residues" evidence="1">
    <location>
        <begin position="74"/>
        <end position="85"/>
    </location>
</feature>
<feature type="compositionally biased region" description="Basic and acidic residues" evidence="1">
    <location>
        <begin position="99"/>
        <end position="113"/>
    </location>
</feature>
<organism evidence="3 4">
    <name type="scientific">Oryza sativa subsp. japonica</name>
    <name type="common">Rice</name>
    <dbReference type="NCBI Taxonomy" id="39947"/>
    <lineage>
        <taxon>Eukaryota</taxon>
        <taxon>Viridiplantae</taxon>
        <taxon>Streptophyta</taxon>
        <taxon>Embryophyta</taxon>
        <taxon>Tracheophyta</taxon>
        <taxon>Spermatophyta</taxon>
        <taxon>Magnoliopsida</taxon>
        <taxon>Liliopsida</taxon>
        <taxon>Poales</taxon>
        <taxon>Poaceae</taxon>
        <taxon>BOP clade</taxon>
        <taxon>Oryzoideae</taxon>
        <taxon>Oryzeae</taxon>
        <taxon>Oryzinae</taxon>
        <taxon>Oryza</taxon>
        <taxon>Oryza sativa</taxon>
    </lineage>
</organism>
<evidence type="ECO:0000313" key="3">
    <source>
        <dbReference type="EMBL" id="BAD35781.1"/>
    </source>
</evidence>
<dbReference type="AlphaFoldDB" id="Q69TP6"/>